<protein>
    <submittedName>
        <fullName evidence="1">Uncharacterized protein</fullName>
    </submittedName>
</protein>
<reference evidence="1" key="1">
    <citation type="journal article" date="2023" name="G3 (Bethesda)">
        <title>A reference genome for the long-term kleptoplast-retaining sea slug Elysia crispata morphotype clarki.</title>
        <authorList>
            <person name="Eastman K.E."/>
            <person name="Pendleton A.L."/>
            <person name="Shaikh M.A."/>
            <person name="Suttiyut T."/>
            <person name="Ogas R."/>
            <person name="Tomko P."/>
            <person name="Gavelis G."/>
            <person name="Widhalm J.R."/>
            <person name="Wisecaver J.H."/>
        </authorList>
    </citation>
    <scope>NUCLEOTIDE SEQUENCE</scope>
    <source>
        <strain evidence="1">ECLA1</strain>
    </source>
</reference>
<evidence type="ECO:0000313" key="1">
    <source>
        <dbReference type="EMBL" id="KAK3789347.1"/>
    </source>
</evidence>
<comment type="caution">
    <text evidence="1">The sequence shown here is derived from an EMBL/GenBank/DDBJ whole genome shotgun (WGS) entry which is preliminary data.</text>
</comment>
<sequence>MHYTFVFLRSTEIYLKFQDPSSFHVVVSSEVVTQPSLLMVEYLPTDGALSLGSGMRCHCVVTPLLE</sequence>
<proteinExistence type="predicted"/>
<organism evidence="1 2">
    <name type="scientific">Elysia crispata</name>
    <name type="common">lettuce slug</name>
    <dbReference type="NCBI Taxonomy" id="231223"/>
    <lineage>
        <taxon>Eukaryota</taxon>
        <taxon>Metazoa</taxon>
        <taxon>Spiralia</taxon>
        <taxon>Lophotrochozoa</taxon>
        <taxon>Mollusca</taxon>
        <taxon>Gastropoda</taxon>
        <taxon>Heterobranchia</taxon>
        <taxon>Euthyneura</taxon>
        <taxon>Panpulmonata</taxon>
        <taxon>Sacoglossa</taxon>
        <taxon>Placobranchoidea</taxon>
        <taxon>Plakobranchidae</taxon>
        <taxon>Elysia</taxon>
    </lineage>
</organism>
<keyword evidence="2" id="KW-1185">Reference proteome</keyword>
<dbReference type="AlphaFoldDB" id="A0AAE1E0B5"/>
<evidence type="ECO:0000313" key="2">
    <source>
        <dbReference type="Proteomes" id="UP001283361"/>
    </source>
</evidence>
<dbReference type="EMBL" id="JAWDGP010001678">
    <property type="protein sequence ID" value="KAK3789347.1"/>
    <property type="molecule type" value="Genomic_DNA"/>
</dbReference>
<name>A0AAE1E0B5_9GAST</name>
<dbReference type="Proteomes" id="UP001283361">
    <property type="component" value="Unassembled WGS sequence"/>
</dbReference>
<gene>
    <name evidence="1" type="ORF">RRG08_001735</name>
</gene>
<accession>A0AAE1E0B5</accession>